<dbReference type="PANTHER" id="PTHR34504">
    <property type="entry name" value="ANTITOXIN HICB"/>
    <property type="match status" value="1"/>
</dbReference>
<dbReference type="Gene3D" id="3.30.160.250">
    <property type="match status" value="1"/>
</dbReference>
<evidence type="ECO:0000313" key="2">
    <source>
        <dbReference type="Proteomes" id="UP000186391"/>
    </source>
</evidence>
<protein>
    <submittedName>
        <fullName evidence="1">HicB family protein</fullName>
    </submittedName>
</protein>
<dbReference type="RefSeq" id="WP_073554943.1">
    <property type="nucleotide sequence ID" value="NZ_MRCA01000001.1"/>
</dbReference>
<dbReference type="EMBL" id="MRCA01000001">
    <property type="protein sequence ID" value="OKH16757.1"/>
    <property type="molecule type" value="Genomic_DNA"/>
</dbReference>
<dbReference type="OrthoDB" id="3436513at2"/>
<accession>A0A1U7H664</accession>
<dbReference type="SUPFAM" id="SSF143100">
    <property type="entry name" value="TTHA1013/TTHA0281-like"/>
    <property type="match status" value="1"/>
</dbReference>
<dbReference type="AlphaFoldDB" id="A0A1U7H664"/>
<proteinExistence type="predicted"/>
<comment type="caution">
    <text evidence="1">The sequence shown here is derived from an EMBL/GenBank/DDBJ whole genome shotgun (WGS) entry which is preliminary data.</text>
</comment>
<dbReference type="Proteomes" id="UP000186391">
    <property type="component" value="Unassembled WGS sequence"/>
</dbReference>
<organism evidence="1 2">
    <name type="scientific">Fischerella major NIES-592</name>
    <dbReference type="NCBI Taxonomy" id="210994"/>
    <lineage>
        <taxon>Bacteria</taxon>
        <taxon>Bacillati</taxon>
        <taxon>Cyanobacteriota</taxon>
        <taxon>Cyanophyceae</taxon>
        <taxon>Nostocales</taxon>
        <taxon>Hapalosiphonaceae</taxon>
        <taxon>Fischerella</taxon>
    </lineage>
</organism>
<keyword evidence="2" id="KW-1185">Reference proteome</keyword>
<gene>
    <name evidence="1" type="ORF">NIES592_03810</name>
</gene>
<reference evidence="1 2" key="1">
    <citation type="submission" date="2016-11" db="EMBL/GenBank/DDBJ databases">
        <title>Draft Genome Sequences of Nine Cyanobacterial Strains from Diverse Habitats.</title>
        <authorList>
            <person name="Zhu T."/>
            <person name="Hou S."/>
            <person name="Lu X."/>
            <person name="Hess W.R."/>
        </authorList>
    </citation>
    <scope>NUCLEOTIDE SEQUENCE [LARGE SCALE GENOMIC DNA]</scope>
    <source>
        <strain evidence="1 2">NIES-592</strain>
    </source>
</reference>
<name>A0A1U7H664_9CYAN</name>
<dbReference type="PANTHER" id="PTHR34504:SF2">
    <property type="entry name" value="UPF0150 PROTEIN SSL0259"/>
    <property type="match status" value="1"/>
</dbReference>
<dbReference type="InterPro" id="IPR051404">
    <property type="entry name" value="TA_system_antitoxin"/>
</dbReference>
<dbReference type="InterPro" id="IPR035069">
    <property type="entry name" value="TTHA1013/TTHA0281-like"/>
</dbReference>
<evidence type="ECO:0000313" key="1">
    <source>
        <dbReference type="EMBL" id="OKH16757.1"/>
    </source>
</evidence>
<sequence>MSIFKYQMLIQWSVEDNCFLVGFPDFPGQRWRTHGDTYEEAVTNGIEALESLIMAYEATNEPLPQPTVYQVA</sequence>